<evidence type="ECO:0000256" key="1">
    <source>
        <dbReference type="ARBA" id="ARBA00023002"/>
    </source>
</evidence>
<evidence type="ECO:0000259" key="3">
    <source>
        <dbReference type="Pfam" id="PF08028"/>
    </source>
</evidence>
<dbReference type="Proteomes" id="UP000070598">
    <property type="component" value="Unassembled WGS sequence"/>
</dbReference>
<dbReference type="Gene3D" id="1.10.540.10">
    <property type="entry name" value="Acyl-CoA dehydrogenase/oxidase, N-terminal domain"/>
    <property type="match status" value="1"/>
</dbReference>
<dbReference type="InterPro" id="IPR046373">
    <property type="entry name" value="Acyl-CoA_Oxase/DH_mid-dom_sf"/>
</dbReference>
<dbReference type="EC" id="1.3.8.1" evidence="5"/>
<dbReference type="PIRSF" id="PIRSF016578">
    <property type="entry name" value="HsaA"/>
    <property type="match status" value="1"/>
</dbReference>
<dbReference type="Proteomes" id="UP000070188">
    <property type="component" value="Unassembled WGS sequence"/>
</dbReference>
<dbReference type="GO" id="GO:0016937">
    <property type="term" value="F:short-chain fatty acyl-CoA dehydrogenase activity"/>
    <property type="evidence" value="ECO:0007669"/>
    <property type="project" value="UniProtKB-EC"/>
</dbReference>
<evidence type="ECO:0000313" key="9">
    <source>
        <dbReference type="Proteomes" id="UP000070659"/>
    </source>
</evidence>
<accession>A0A132MT18</accession>
<dbReference type="GO" id="GO:0050660">
    <property type="term" value="F:flavin adenine dinucleotide binding"/>
    <property type="evidence" value="ECO:0007669"/>
    <property type="project" value="InterPro"/>
</dbReference>
<reference evidence="5" key="4">
    <citation type="submission" date="2015-04" db="EMBL/GenBank/DDBJ databases">
        <title>Physiological reanalysis, assessment of diazotrophy, and genome sequences of multiple isolates of Streptomyces thermoautotrophicus.</title>
        <authorList>
            <person name="MacKellar D.C."/>
            <person name="Lieber L."/>
            <person name="Norman J."/>
            <person name="Bolger A."/>
            <person name="Tobin C."/>
            <person name="Murray J.W."/>
            <person name="Woodward J."/>
            <person name="Friesen M."/>
            <person name="Prell J."/>
        </authorList>
    </citation>
    <scope>NUCLEOTIDE SEQUENCE [LARGE SCALE GENOMIC DNA]</scope>
    <source>
        <strain evidence="5">H1</strain>
    </source>
</reference>
<dbReference type="OrthoDB" id="2986495at2"/>
<proteinExistence type="predicted"/>
<feature type="domain" description="Acyl-CoA dehydrogenase/oxidase N-terminal" evidence="2">
    <location>
        <begin position="22"/>
        <end position="93"/>
    </location>
</feature>
<reference evidence="4 9" key="2">
    <citation type="submission" date="2015-02" db="EMBL/GenBank/DDBJ databases">
        <title>Physiological reanalysis, assessment of diazotrophy, and genome sequences of multiple isolates of Streptomyces thermoautotrophicus.</title>
        <authorList>
            <person name="MacKellar D.C."/>
            <person name="Lieber L."/>
            <person name="Norman J."/>
            <person name="Bolger A."/>
            <person name="Tobin C."/>
            <person name="Murray J.W."/>
            <person name="Prell J."/>
        </authorList>
    </citation>
    <scope>NUCLEOTIDE SEQUENCE [LARGE SCALE GENOMIC DNA]</scope>
    <source>
        <strain evidence="4 9">UBT1</strain>
    </source>
</reference>
<protein>
    <submittedName>
        <fullName evidence="5">Acyl-CoA dehydrogenase</fullName>
        <ecNumber evidence="5">1.3.8.1</ecNumber>
    </submittedName>
</protein>
<dbReference type="Pfam" id="PF02771">
    <property type="entry name" value="Acyl-CoA_dh_N"/>
    <property type="match status" value="1"/>
</dbReference>
<evidence type="ECO:0000313" key="5">
    <source>
        <dbReference type="EMBL" id="KWX00886.1"/>
    </source>
</evidence>
<dbReference type="EMBL" id="JYIJ01000019">
    <property type="protein sequence ID" value="KWW97667.1"/>
    <property type="molecule type" value="Genomic_DNA"/>
</dbReference>
<dbReference type="Pfam" id="PF08028">
    <property type="entry name" value="Acyl-CoA_dh_2"/>
    <property type="match status" value="1"/>
</dbReference>
<dbReference type="PATRIC" id="fig|1469144.10.peg.2068"/>
<keyword evidence="1 5" id="KW-0560">Oxidoreductase</keyword>
<organism evidence="5 7">
    <name type="scientific">Carbonactinospora thermoautotrophica</name>
    <dbReference type="NCBI Taxonomy" id="1469144"/>
    <lineage>
        <taxon>Bacteria</taxon>
        <taxon>Bacillati</taxon>
        <taxon>Actinomycetota</taxon>
        <taxon>Actinomycetes</taxon>
        <taxon>Kitasatosporales</taxon>
        <taxon>Carbonactinosporaceae</taxon>
        <taxon>Carbonactinospora</taxon>
    </lineage>
</organism>
<dbReference type="PANTHER" id="PTHR43884:SF25">
    <property type="entry name" value="ACYL-COA DEHYDROGENASE YDBM-RELATED"/>
    <property type="match status" value="1"/>
</dbReference>
<dbReference type="AlphaFoldDB" id="A0A132MT18"/>
<evidence type="ECO:0000259" key="2">
    <source>
        <dbReference type="Pfam" id="PF02771"/>
    </source>
</evidence>
<dbReference type="EMBL" id="JYIK01000954">
    <property type="protein sequence ID" value="KWX08670.1"/>
    <property type="molecule type" value="Genomic_DNA"/>
</dbReference>
<dbReference type="Gene3D" id="1.20.140.10">
    <property type="entry name" value="Butyryl-CoA Dehydrogenase, subunit A, domain 3"/>
    <property type="match status" value="1"/>
</dbReference>
<dbReference type="InterPro" id="IPR013786">
    <property type="entry name" value="AcylCoA_DH/ox_N"/>
</dbReference>
<feature type="domain" description="Acyl-CoA dehydrogenase C-terminal" evidence="3">
    <location>
        <begin position="257"/>
        <end position="373"/>
    </location>
</feature>
<gene>
    <name evidence="5" type="ORF">LI90_1914</name>
    <name evidence="4" type="ORF">TH66_19200</name>
    <name evidence="6" type="ORF">TR74_13955</name>
</gene>
<name>A0A132MT18_9ACTN</name>
<dbReference type="PANTHER" id="PTHR43884">
    <property type="entry name" value="ACYL-COA DEHYDROGENASE"/>
    <property type="match status" value="1"/>
</dbReference>
<sequence length="394" mass="43228">MGTESGSAPRGGRRVLTEELLDRFASRVADYDRDNVFFVEDFEELQQIGYLKIAVPEEFGGLGFSLPEVAREQRRLAYRSPATALAVNMHIYWTGAAADVYRSGDESLTWLLKEAAAGEVFAAGHGEPGNDLVLAHSNTRAEPVQGGGYRFYGRKIFTSLSPVWTWLGVHGLDDSDPANPKVVHAFIRRDAPGYRIIETWDTLGMRPTRSDDTLLEGVVAEPEHVARVLPAGPPTDAFLGSVFAWVLPLFGNIYYAIARRAFDLAVESAKQRRSKELGGRTFAHHPFTQWTVAEAALQLEAIEAQLDQVVDDWAAGVDHGERWTSKLFAAKYNAVEGAKRVVDLALRVAGGAALFKTNELERLYRDVRAGAFHPPGANLVHDLVGKTALGVLGE</sequence>
<dbReference type="InterPro" id="IPR037069">
    <property type="entry name" value="AcylCoA_DH/ox_N_sf"/>
</dbReference>
<dbReference type="Proteomes" id="UP000070659">
    <property type="component" value="Unassembled WGS sequence"/>
</dbReference>
<evidence type="ECO:0000313" key="8">
    <source>
        <dbReference type="Proteomes" id="UP000070598"/>
    </source>
</evidence>
<dbReference type="Gene3D" id="2.40.110.10">
    <property type="entry name" value="Butyryl-CoA Dehydrogenase, subunit A, domain 2"/>
    <property type="match status" value="1"/>
</dbReference>
<comment type="caution">
    <text evidence="5">The sequence shown here is derived from an EMBL/GenBank/DDBJ whole genome shotgun (WGS) entry which is preliminary data.</text>
</comment>
<reference evidence="8" key="1">
    <citation type="submission" date="2015-02" db="EMBL/GenBank/DDBJ databases">
        <title>Physiological reanalysis, assessment of diazotrophy, and genome sequences of multiple isolates of Streptomyces thermoautotrophicus.</title>
        <authorList>
            <person name="MacKellar D.C."/>
            <person name="Lieber L."/>
            <person name="Norman J."/>
            <person name="Bolger A."/>
            <person name="Tobin C."/>
            <person name="Murray J.W."/>
            <person name="Friesen M."/>
            <person name="Prell J."/>
        </authorList>
    </citation>
    <scope>NUCLEOTIDE SEQUENCE [LARGE SCALE GENOMIC DNA]</scope>
    <source>
        <strain evidence="8">UBT1</strain>
    </source>
</reference>
<dbReference type="InterPro" id="IPR009100">
    <property type="entry name" value="AcylCoA_DH/oxidase_NM_dom_sf"/>
</dbReference>
<dbReference type="RefSeq" id="WP_066886801.1">
    <property type="nucleotide sequence ID" value="NZ_JYIJ01000019.1"/>
</dbReference>
<dbReference type="STRING" id="1469144.LI90_1914"/>
<reference evidence="7" key="3">
    <citation type="submission" date="2015-04" db="EMBL/GenBank/DDBJ databases">
        <title>Physiological reanalysis, assessment of diazotrophy, and genome sequences of multiple isolates of Streptomyces thermoautotrophicus.</title>
        <authorList>
            <person name="MacKellar D.C."/>
            <person name="Lieber L."/>
            <person name="Norman J."/>
            <person name="Bolger A."/>
            <person name="Tobin C."/>
            <person name="Murray J.W."/>
            <person name="Chang R."/>
            <person name="Ford T."/>
            <person name="Nguyen P.Q."/>
            <person name="Woodward J."/>
            <person name="Permingeat H."/>
            <person name="Joshi N.S."/>
            <person name="Silver P.A."/>
            <person name="Usadel B."/>
            <person name="Rutherford A.W."/>
            <person name="Friesen M."/>
            <person name="Prell J."/>
        </authorList>
    </citation>
    <scope>NUCLEOTIDE SEQUENCE [LARGE SCALE GENOMIC DNA]</scope>
    <source>
        <strain evidence="7">H1</strain>
    </source>
</reference>
<evidence type="ECO:0000313" key="6">
    <source>
        <dbReference type="EMBL" id="KWX08670.1"/>
    </source>
</evidence>
<keyword evidence="7" id="KW-1185">Reference proteome</keyword>
<dbReference type="InterPro" id="IPR036250">
    <property type="entry name" value="AcylCo_DH-like_C"/>
</dbReference>
<evidence type="ECO:0000313" key="7">
    <source>
        <dbReference type="Proteomes" id="UP000070188"/>
    </source>
</evidence>
<dbReference type="EMBL" id="LAXD01000001">
    <property type="protein sequence ID" value="KWX00886.1"/>
    <property type="molecule type" value="Genomic_DNA"/>
</dbReference>
<dbReference type="InterPro" id="IPR013107">
    <property type="entry name" value="Acyl-CoA_DH_C"/>
</dbReference>
<dbReference type="SUPFAM" id="SSF56645">
    <property type="entry name" value="Acyl-CoA dehydrogenase NM domain-like"/>
    <property type="match status" value="1"/>
</dbReference>
<dbReference type="SUPFAM" id="SSF47203">
    <property type="entry name" value="Acyl-CoA dehydrogenase C-terminal domain-like"/>
    <property type="match status" value="1"/>
</dbReference>
<evidence type="ECO:0000313" key="4">
    <source>
        <dbReference type="EMBL" id="KWW97667.1"/>
    </source>
</evidence>
<dbReference type="CDD" id="cd00567">
    <property type="entry name" value="ACAD"/>
    <property type="match status" value="1"/>
</dbReference>